<feature type="transmembrane region" description="Helical" evidence="7">
    <location>
        <begin position="204"/>
        <end position="223"/>
    </location>
</feature>
<keyword evidence="3" id="KW-1003">Cell membrane</keyword>
<keyword evidence="10" id="KW-1185">Reference proteome</keyword>
<keyword evidence="5 7" id="KW-1133">Transmembrane helix</keyword>
<evidence type="ECO:0000256" key="4">
    <source>
        <dbReference type="ARBA" id="ARBA00022692"/>
    </source>
</evidence>
<dbReference type="Proteomes" id="UP000315321">
    <property type="component" value="Unassembled WGS sequence"/>
</dbReference>
<feature type="domain" description="ABC transmembrane type-1" evidence="8">
    <location>
        <begin position="97"/>
        <end position="323"/>
    </location>
</feature>
<accession>A0ABY3DNY9</accession>
<feature type="transmembrane region" description="Helical" evidence="7">
    <location>
        <begin position="258"/>
        <end position="284"/>
    </location>
</feature>
<dbReference type="InterPro" id="IPR000515">
    <property type="entry name" value="MetI-like"/>
</dbReference>
<comment type="caution">
    <text evidence="9">The sequence shown here is derived from an EMBL/GenBank/DDBJ whole genome shotgun (WGS) entry which is preliminary data.</text>
</comment>
<dbReference type="Gene3D" id="1.10.3720.10">
    <property type="entry name" value="MetI-like"/>
    <property type="match status" value="1"/>
</dbReference>
<reference evidence="9 10" key="1">
    <citation type="submission" date="2019-07" db="EMBL/GenBank/DDBJ databases">
        <authorList>
            <person name="Grouzdev D.S."/>
        </authorList>
    </citation>
    <scope>NUCLEOTIDE SEQUENCE [LARGE SCALE GENOMIC DNA]</scope>
    <source>
        <strain evidence="9 10">3C</strain>
    </source>
</reference>
<dbReference type="Pfam" id="PF19300">
    <property type="entry name" value="BPD_transp_1_N"/>
    <property type="match status" value="1"/>
</dbReference>
<feature type="transmembrane region" description="Helical" evidence="7">
    <location>
        <begin position="99"/>
        <end position="121"/>
    </location>
</feature>
<dbReference type="InterPro" id="IPR035906">
    <property type="entry name" value="MetI-like_sf"/>
</dbReference>
<evidence type="ECO:0000256" key="7">
    <source>
        <dbReference type="RuleBase" id="RU363032"/>
    </source>
</evidence>
<evidence type="ECO:0000256" key="1">
    <source>
        <dbReference type="ARBA" id="ARBA00004651"/>
    </source>
</evidence>
<evidence type="ECO:0000256" key="6">
    <source>
        <dbReference type="ARBA" id="ARBA00023136"/>
    </source>
</evidence>
<dbReference type="RefSeq" id="WP_144344036.1">
    <property type="nucleotide sequence ID" value="NZ_VMBP01000005.1"/>
</dbReference>
<proteinExistence type="inferred from homology"/>
<evidence type="ECO:0000256" key="2">
    <source>
        <dbReference type="ARBA" id="ARBA00022448"/>
    </source>
</evidence>
<feature type="transmembrane region" description="Helical" evidence="7">
    <location>
        <begin position="133"/>
        <end position="157"/>
    </location>
</feature>
<protein>
    <submittedName>
        <fullName evidence="9">ABC transporter permease</fullName>
    </submittedName>
</protein>
<organism evidence="9 10">
    <name type="scientific">Ancylobacter moscoviensis</name>
    <dbReference type="NCBI Taxonomy" id="2597768"/>
    <lineage>
        <taxon>Bacteria</taxon>
        <taxon>Pseudomonadati</taxon>
        <taxon>Pseudomonadota</taxon>
        <taxon>Alphaproteobacteria</taxon>
        <taxon>Hyphomicrobiales</taxon>
        <taxon>Xanthobacteraceae</taxon>
        <taxon>Ancylobacter</taxon>
    </lineage>
</organism>
<comment type="similarity">
    <text evidence="7">Belongs to the binding-protein-dependent transport system permease family.</text>
</comment>
<dbReference type="PANTHER" id="PTHR43163:SF8">
    <property type="entry name" value="D,D-DIPEPTIDE TRANSPORT SYSTEM PERMEASE PROTEIN DDPB-RELATED"/>
    <property type="match status" value="1"/>
</dbReference>
<dbReference type="CDD" id="cd06261">
    <property type="entry name" value="TM_PBP2"/>
    <property type="match status" value="1"/>
</dbReference>
<evidence type="ECO:0000256" key="3">
    <source>
        <dbReference type="ARBA" id="ARBA00022475"/>
    </source>
</evidence>
<dbReference type="SUPFAM" id="SSF161098">
    <property type="entry name" value="MetI-like"/>
    <property type="match status" value="1"/>
</dbReference>
<name>A0ABY3DNY9_9HYPH</name>
<sequence length="338" mass="36255">MLKVVVQRLFVMPFLLLGIVTATFLLAQFTKGNPLVSIIGARNLDNPEIVAAAKARWGLDGSVPERYAVYVWNLVHGDLGTSFRTKQPVLTDLLQRLPATLELVICAMIVGTIGGIVLAIISAEFRNTFADHLARLIALTGSCLPVFWLGLIALFLFSVQMKLLPGPGRLDIRAVAPPTVTGFMLIDTLLARDGSAFLDALRHLVLPSLVLGWSVVGIIARMVRASMLDVLGQDYITMARAKGAGRLRVLIHHALANALIPALTILGFTFAYLITGSVLVETIFSWPGIGSYAVDAARSLDYPAITGVTIIGGLGFLIANLLTDIAYAAADPRMREAG</sequence>
<evidence type="ECO:0000313" key="9">
    <source>
        <dbReference type="EMBL" id="TSJ61112.1"/>
    </source>
</evidence>
<evidence type="ECO:0000259" key="8">
    <source>
        <dbReference type="PROSITE" id="PS50928"/>
    </source>
</evidence>
<dbReference type="Pfam" id="PF00528">
    <property type="entry name" value="BPD_transp_1"/>
    <property type="match status" value="1"/>
</dbReference>
<feature type="transmembrane region" description="Helical" evidence="7">
    <location>
        <begin position="9"/>
        <end position="27"/>
    </location>
</feature>
<evidence type="ECO:0000256" key="5">
    <source>
        <dbReference type="ARBA" id="ARBA00022989"/>
    </source>
</evidence>
<dbReference type="InterPro" id="IPR045621">
    <property type="entry name" value="BPD_transp_1_N"/>
</dbReference>
<gene>
    <name evidence="9" type="ORF">FO470_16370</name>
</gene>
<comment type="subcellular location">
    <subcellularLocation>
        <location evidence="1 7">Cell membrane</location>
        <topology evidence="1 7">Multi-pass membrane protein</topology>
    </subcellularLocation>
</comment>
<dbReference type="PANTHER" id="PTHR43163">
    <property type="entry name" value="DIPEPTIDE TRANSPORT SYSTEM PERMEASE PROTEIN DPPB-RELATED"/>
    <property type="match status" value="1"/>
</dbReference>
<keyword evidence="6 7" id="KW-0472">Membrane</keyword>
<keyword evidence="2 7" id="KW-0813">Transport</keyword>
<keyword evidence="4 7" id="KW-0812">Transmembrane</keyword>
<feature type="transmembrane region" description="Helical" evidence="7">
    <location>
        <begin position="304"/>
        <end position="330"/>
    </location>
</feature>
<dbReference type="EMBL" id="VMBP01000005">
    <property type="protein sequence ID" value="TSJ61112.1"/>
    <property type="molecule type" value="Genomic_DNA"/>
</dbReference>
<dbReference type="PROSITE" id="PS50928">
    <property type="entry name" value="ABC_TM1"/>
    <property type="match status" value="1"/>
</dbReference>
<evidence type="ECO:0000313" key="10">
    <source>
        <dbReference type="Proteomes" id="UP000315321"/>
    </source>
</evidence>